<dbReference type="InterPro" id="IPR051064">
    <property type="entry name" value="SEC14/CRAL-TRIO_domain"/>
</dbReference>
<dbReference type="SUPFAM" id="SSF52087">
    <property type="entry name" value="CRAL/TRIO domain"/>
    <property type="match status" value="1"/>
</dbReference>
<dbReference type="SUPFAM" id="SSF101576">
    <property type="entry name" value="Supernatant protein factor (SPF), C-terminal domain"/>
    <property type="match status" value="1"/>
</dbReference>
<evidence type="ECO:0000259" key="2">
    <source>
        <dbReference type="PROSITE" id="PS50191"/>
    </source>
</evidence>
<dbReference type="Proteomes" id="UP001153620">
    <property type="component" value="Chromosome 2"/>
</dbReference>
<sequence length="377" mass="43774">MLLSLNIFYFLFFILIFFFVKYFPGEWSFMTDNEQRPLYVIKLGTMDVKGLLKSIGEDGLLKLTLYICEQGLKKMEELTKKHGKPIWQWCLLVDCMNLSMRHMWRPGLATFLRIIEVVEKNYPETMGRVLIVRAPRVFPILWTIVSAFIDENTRNKFLFFEDTEHGLDHFIPEMSSDFLTASDKTLIHNGGVIPKQLYKMDSIDEPDHGNIDRESDGSDLTKTKIKLNEHSIYQNVKLQPGQYYEIVIKNDDNRAVLTWDYESLKSEMLFTIYETTDADINDFTNDDDFTSIFDAAGMKENVNYKIKERTITSRAKESIQGSIEMEKATYVMQFTNPTTSDMSTRLLYFYEILSSANYRGSMTSLQSGLSAISLHSR</sequence>
<dbReference type="GO" id="GO:0005737">
    <property type="term" value="C:cytoplasm"/>
    <property type="evidence" value="ECO:0007669"/>
    <property type="project" value="TreeGrafter"/>
</dbReference>
<keyword evidence="4" id="KW-1185">Reference proteome</keyword>
<reference evidence="3" key="1">
    <citation type="submission" date="2022-01" db="EMBL/GenBank/DDBJ databases">
        <authorList>
            <person name="King R."/>
        </authorList>
    </citation>
    <scope>NUCLEOTIDE SEQUENCE</scope>
</reference>
<proteinExistence type="predicted"/>
<protein>
    <recommendedName>
        <fullName evidence="2">CRAL-TRIO domain-containing protein</fullName>
    </recommendedName>
</protein>
<dbReference type="PANTHER" id="PTHR23324">
    <property type="entry name" value="SEC14 RELATED PROTEIN"/>
    <property type="match status" value="1"/>
</dbReference>
<dbReference type="EMBL" id="OU895878">
    <property type="protein sequence ID" value="CAG9802134.1"/>
    <property type="molecule type" value="Genomic_DNA"/>
</dbReference>
<name>A0A9N9WN25_9DIPT</name>
<dbReference type="InterPro" id="IPR036598">
    <property type="entry name" value="GOLD_dom_sf"/>
</dbReference>
<dbReference type="PROSITE" id="PS50191">
    <property type="entry name" value="CRAL_TRIO"/>
    <property type="match status" value="1"/>
</dbReference>
<feature type="domain" description="CRAL-TRIO" evidence="2">
    <location>
        <begin position="15"/>
        <end position="205"/>
    </location>
</feature>
<dbReference type="OrthoDB" id="30289at2759"/>
<feature type="transmembrane region" description="Helical" evidence="1">
    <location>
        <begin position="6"/>
        <end position="23"/>
    </location>
</feature>
<gene>
    <name evidence="3" type="ORF">CHIRRI_LOCUS5049</name>
</gene>
<dbReference type="Pfam" id="PF00650">
    <property type="entry name" value="CRAL_TRIO"/>
    <property type="match status" value="1"/>
</dbReference>
<evidence type="ECO:0000313" key="4">
    <source>
        <dbReference type="Proteomes" id="UP001153620"/>
    </source>
</evidence>
<accession>A0A9N9WN25</accession>
<organism evidence="3 4">
    <name type="scientific">Chironomus riparius</name>
    <dbReference type="NCBI Taxonomy" id="315576"/>
    <lineage>
        <taxon>Eukaryota</taxon>
        <taxon>Metazoa</taxon>
        <taxon>Ecdysozoa</taxon>
        <taxon>Arthropoda</taxon>
        <taxon>Hexapoda</taxon>
        <taxon>Insecta</taxon>
        <taxon>Pterygota</taxon>
        <taxon>Neoptera</taxon>
        <taxon>Endopterygota</taxon>
        <taxon>Diptera</taxon>
        <taxon>Nematocera</taxon>
        <taxon>Chironomoidea</taxon>
        <taxon>Chironomidae</taxon>
        <taxon>Chironominae</taxon>
        <taxon>Chironomus</taxon>
    </lineage>
</organism>
<dbReference type="AlphaFoldDB" id="A0A9N9WN25"/>
<dbReference type="CDD" id="cd00170">
    <property type="entry name" value="SEC14"/>
    <property type="match status" value="1"/>
</dbReference>
<keyword evidence="1" id="KW-0812">Transmembrane</keyword>
<dbReference type="Gene3D" id="3.40.525.10">
    <property type="entry name" value="CRAL-TRIO lipid binding domain"/>
    <property type="match status" value="1"/>
</dbReference>
<dbReference type="InterPro" id="IPR036865">
    <property type="entry name" value="CRAL-TRIO_dom_sf"/>
</dbReference>
<evidence type="ECO:0000313" key="3">
    <source>
        <dbReference type="EMBL" id="CAG9802134.1"/>
    </source>
</evidence>
<dbReference type="InterPro" id="IPR001251">
    <property type="entry name" value="CRAL-TRIO_dom"/>
</dbReference>
<dbReference type="Gene3D" id="2.60.120.680">
    <property type="entry name" value="GOLD domain"/>
    <property type="match status" value="1"/>
</dbReference>
<dbReference type="PANTHER" id="PTHR23324:SF66">
    <property type="entry name" value="PROTEIN REAL-TIME"/>
    <property type="match status" value="1"/>
</dbReference>
<dbReference type="SMART" id="SM00516">
    <property type="entry name" value="SEC14"/>
    <property type="match status" value="1"/>
</dbReference>
<keyword evidence="1" id="KW-1133">Transmembrane helix</keyword>
<evidence type="ECO:0000256" key="1">
    <source>
        <dbReference type="SAM" id="Phobius"/>
    </source>
</evidence>
<keyword evidence="1" id="KW-0472">Membrane</keyword>
<reference evidence="3" key="2">
    <citation type="submission" date="2022-10" db="EMBL/GenBank/DDBJ databases">
        <authorList>
            <consortium name="ENA_rothamsted_submissions"/>
            <consortium name="culmorum"/>
            <person name="King R."/>
        </authorList>
    </citation>
    <scope>NUCLEOTIDE SEQUENCE</scope>
</reference>